<gene>
    <name evidence="1" type="ORF">CBB_166</name>
</gene>
<dbReference type="Proteomes" id="UP000223891">
    <property type="component" value="Segment"/>
</dbReference>
<accession>A0A1L2CUN4</accession>
<dbReference type="InterPro" id="IPR055749">
    <property type="entry name" value="DUF7325"/>
</dbReference>
<evidence type="ECO:0000313" key="1">
    <source>
        <dbReference type="EMBL" id="AMM43731.1"/>
    </source>
</evidence>
<sequence length="129" mass="15243">MLKDLEFSHLEVISATKNINDLYDQKDFNITITMVREEDSFAHLEGIERLIHETRLHDEKKFIKLSCTYSTNEDGQIILPIKIAYNGGTEKYSVRAYYDHDLEPSIFEDINFVENFFDRSPNDLKRVFM</sequence>
<protein>
    <submittedName>
        <fullName evidence="1">Uncharacterized protein</fullName>
    </submittedName>
</protein>
<organism evidence="1 2">
    <name type="scientific">Pectobacterium phage vB_PcaM_CBB</name>
    <dbReference type="NCBI Taxonomy" id="2772511"/>
    <lineage>
        <taxon>Viruses</taxon>
        <taxon>Duplodnaviria</taxon>
        <taxon>Heunggongvirae</taxon>
        <taxon>Uroviricota</taxon>
        <taxon>Caudoviricetes</taxon>
        <taxon>Mimasvirus</taxon>
        <taxon>Mimasvirus CBB</taxon>
    </lineage>
</organism>
<dbReference type="Pfam" id="PF24011">
    <property type="entry name" value="DUF7325"/>
    <property type="match status" value="1"/>
</dbReference>
<keyword evidence="2" id="KW-1185">Reference proteome</keyword>
<name>A0A1L2CUN4_9CAUD</name>
<evidence type="ECO:0000313" key="2">
    <source>
        <dbReference type="Proteomes" id="UP000223891"/>
    </source>
</evidence>
<proteinExistence type="predicted"/>
<dbReference type="EMBL" id="KU574722">
    <property type="protein sequence ID" value="AMM43731.1"/>
    <property type="molecule type" value="Genomic_DNA"/>
</dbReference>
<reference evidence="2" key="1">
    <citation type="submission" date="2016-01" db="EMBL/GenBank/DDBJ databases">
        <title>Isolation and Characterization of Enterobacteria phage CBB.</title>
        <authorList>
            <person name="Buttimer C.T.H."/>
            <person name="Hendrix H."/>
            <person name="Alexandre H."/>
            <person name="O'Mahony J."/>
            <person name="Lavigne R."/>
            <person name="Coffey A."/>
        </authorList>
    </citation>
    <scope>NUCLEOTIDE SEQUENCE [LARGE SCALE GENOMIC DNA]</scope>
</reference>